<reference evidence="3 4" key="1">
    <citation type="submission" date="2022-10" db="EMBL/GenBank/DDBJ databases">
        <authorList>
            <person name="Xie J."/>
            <person name="Shen N."/>
        </authorList>
    </citation>
    <scope>NUCLEOTIDE SEQUENCE [LARGE SCALE GENOMIC DNA]</scope>
    <source>
        <strain evidence="3 4">DSM 41681</strain>
    </source>
</reference>
<dbReference type="EMBL" id="JAOZYB010000007">
    <property type="protein sequence ID" value="MEB3959176.1"/>
    <property type="molecule type" value="Genomic_DNA"/>
</dbReference>
<dbReference type="InterPro" id="IPR012495">
    <property type="entry name" value="TadE-like_dom"/>
</dbReference>
<protein>
    <submittedName>
        <fullName evidence="3">Pilus assembly protein</fullName>
    </submittedName>
</protein>
<evidence type="ECO:0000313" key="3">
    <source>
        <dbReference type="EMBL" id="MEB3959176.1"/>
    </source>
</evidence>
<evidence type="ECO:0000259" key="2">
    <source>
        <dbReference type="Pfam" id="PF07811"/>
    </source>
</evidence>
<keyword evidence="1" id="KW-0812">Transmembrane</keyword>
<proteinExistence type="predicted"/>
<name>A0ABU6C4X9_9ACTN</name>
<organism evidence="3 4">
    <name type="scientific">Streptomyces kunmingensis</name>
    <dbReference type="NCBI Taxonomy" id="68225"/>
    <lineage>
        <taxon>Bacteria</taxon>
        <taxon>Bacillati</taxon>
        <taxon>Actinomycetota</taxon>
        <taxon>Actinomycetes</taxon>
        <taxon>Kitasatosporales</taxon>
        <taxon>Streptomycetaceae</taxon>
        <taxon>Streptomyces</taxon>
    </lineage>
</organism>
<comment type="caution">
    <text evidence="3">The sequence shown here is derived from an EMBL/GenBank/DDBJ whole genome shotgun (WGS) entry which is preliminary data.</text>
</comment>
<feature type="domain" description="TadE-like" evidence="2">
    <location>
        <begin position="18"/>
        <end position="60"/>
    </location>
</feature>
<gene>
    <name evidence="3" type="ORF">OKJ48_02725</name>
</gene>
<dbReference type="Proteomes" id="UP001352223">
    <property type="component" value="Unassembled WGS sequence"/>
</dbReference>
<keyword evidence="4" id="KW-1185">Reference proteome</keyword>
<evidence type="ECO:0000256" key="1">
    <source>
        <dbReference type="SAM" id="Phobius"/>
    </source>
</evidence>
<keyword evidence="1" id="KW-1133">Transmembrane helix</keyword>
<sequence>MSTHRPRRRSRRLHDDRGSAAIEAALTVPVLIILVLLFIAAARLQLAAQKTDAAAQAAARAASLERAPGPGQEAAQQAAQQALSGEQQACSSVGVRTDASGLALPVGQVAAVTVTVTCRVPIGDLVLIGGGPGVRTVSASFTSVIDSFRGRS</sequence>
<evidence type="ECO:0000313" key="4">
    <source>
        <dbReference type="Proteomes" id="UP001352223"/>
    </source>
</evidence>
<dbReference type="RefSeq" id="WP_324766161.1">
    <property type="nucleotide sequence ID" value="NZ_BAAATS010000073.1"/>
</dbReference>
<keyword evidence="1" id="KW-0472">Membrane</keyword>
<feature type="transmembrane region" description="Helical" evidence="1">
    <location>
        <begin position="21"/>
        <end position="42"/>
    </location>
</feature>
<dbReference type="Pfam" id="PF07811">
    <property type="entry name" value="TadE"/>
    <property type="match status" value="1"/>
</dbReference>
<accession>A0ABU6C4X9</accession>